<comment type="subcellular location">
    <subcellularLocation>
        <location evidence="1">Membrane</location>
        <topology evidence="1">Multi-pass membrane protein</topology>
    </subcellularLocation>
</comment>
<protein>
    <submittedName>
        <fullName evidence="9">Large ribosomal subunit protein uL10 (50S ribosomal protein L10)</fullName>
    </submittedName>
</protein>
<dbReference type="InterPro" id="IPR043141">
    <property type="entry name" value="Ribosomal_uL10-like_sf"/>
</dbReference>
<dbReference type="EMBL" id="CAMXCT010004646">
    <property type="protein sequence ID" value="CAI4009823.1"/>
    <property type="molecule type" value="Genomic_DNA"/>
</dbReference>
<keyword evidence="5 6" id="KW-0472">Membrane</keyword>
<dbReference type="EMBL" id="CAMXCT020004646">
    <property type="protein sequence ID" value="CAL1163198.1"/>
    <property type="molecule type" value="Genomic_DNA"/>
</dbReference>
<reference evidence="9 10" key="2">
    <citation type="submission" date="2024-05" db="EMBL/GenBank/DDBJ databases">
        <authorList>
            <person name="Chen Y."/>
            <person name="Shah S."/>
            <person name="Dougan E. K."/>
            <person name="Thang M."/>
            <person name="Chan C."/>
        </authorList>
    </citation>
    <scope>NUCLEOTIDE SEQUENCE [LARGE SCALE GENOMIC DNA]</scope>
</reference>
<feature type="transmembrane region" description="Helical" evidence="6">
    <location>
        <begin position="1056"/>
        <end position="1072"/>
    </location>
</feature>
<dbReference type="EMBL" id="CAMXCT030004646">
    <property type="protein sequence ID" value="CAL4797135.1"/>
    <property type="molecule type" value="Genomic_DNA"/>
</dbReference>
<feature type="transmembrane region" description="Helical" evidence="6">
    <location>
        <begin position="846"/>
        <end position="868"/>
    </location>
</feature>
<dbReference type="Proteomes" id="UP001152797">
    <property type="component" value="Unassembled WGS sequence"/>
</dbReference>
<dbReference type="SUPFAM" id="SSF160369">
    <property type="entry name" value="Ribosomal protein L10-like"/>
    <property type="match status" value="1"/>
</dbReference>
<keyword evidence="9" id="KW-0687">Ribonucleoprotein</keyword>
<name>A0A9P1GE85_9DINO</name>
<feature type="transmembrane region" description="Helical" evidence="6">
    <location>
        <begin position="693"/>
        <end position="716"/>
    </location>
</feature>
<feature type="transmembrane region" description="Helical" evidence="6">
    <location>
        <begin position="805"/>
        <end position="826"/>
    </location>
</feature>
<dbReference type="SUPFAM" id="SSF49493">
    <property type="entry name" value="HSP40/DnaJ peptide-binding domain"/>
    <property type="match status" value="1"/>
</dbReference>
<dbReference type="InterPro" id="IPR001790">
    <property type="entry name" value="Ribosomal_uL10"/>
</dbReference>
<evidence type="ECO:0000313" key="9">
    <source>
        <dbReference type="EMBL" id="CAL4797135.1"/>
    </source>
</evidence>
<evidence type="ECO:0000256" key="2">
    <source>
        <dbReference type="ARBA" id="ARBA00008889"/>
    </source>
</evidence>
<feature type="transmembrane region" description="Helical" evidence="6">
    <location>
        <begin position="1078"/>
        <end position="1100"/>
    </location>
</feature>
<evidence type="ECO:0000256" key="3">
    <source>
        <dbReference type="ARBA" id="ARBA00022692"/>
    </source>
</evidence>
<evidence type="ECO:0000313" key="8">
    <source>
        <dbReference type="EMBL" id="CAI4009823.1"/>
    </source>
</evidence>
<dbReference type="InterPro" id="IPR008971">
    <property type="entry name" value="HSP40/DnaJ_pept-bd"/>
</dbReference>
<keyword evidence="4 6" id="KW-1133">Transmembrane helix</keyword>
<comment type="caution">
    <text evidence="8">The sequence shown here is derived from an EMBL/GenBank/DDBJ whole genome shotgun (WGS) entry which is preliminary data.</text>
</comment>
<evidence type="ECO:0000259" key="7">
    <source>
        <dbReference type="Pfam" id="PF01490"/>
    </source>
</evidence>
<proteinExistence type="inferred from homology"/>
<feature type="transmembrane region" description="Helical" evidence="6">
    <location>
        <begin position="950"/>
        <end position="975"/>
    </location>
</feature>
<organism evidence="8">
    <name type="scientific">Cladocopium goreaui</name>
    <dbReference type="NCBI Taxonomy" id="2562237"/>
    <lineage>
        <taxon>Eukaryota</taxon>
        <taxon>Sar</taxon>
        <taxon>Alveolata</taxon>
        <taxon>Dinophyceae</taxon>
        <taxon>Suessiales</taxon>
        <taxon>Symbiodiniaceae</taxon>
        <taxon>Cladocopium</taxon>
    </lineage>
</organism>
<feature type="domain" description="Amino acid transporter transmembrane" evidence="7">
    <location>
        <begin position="788"/>
        <end position="1126"/>
    </location>
</feature>
<comment type="similarity">
    <text evidence="2">Belongs to the universal ribosomal protein uL10 family.</text>
</comment>
<feature type="transmembrane region" description="Helical" evidence="6">
    <location>
        <begin position="918"/>
        <end position="938"/>
    </location>
</feature>
<dbReference type="GO" id="GO:0006457">
    <property type="term" value="P:protein folding"/>
    <property type="evidence" value="ECO:0007669"/>
    <property type="project" value="InterPro"/>
</dbReference>
<dbReference type="InterPro" id="IPR013057">
    <property type="entry name" value="AA_transpt_TM"/>
</dbReference>
<dbReference type="GO" id="GO:0016020">
    <property type="term" value="C:membrane"/>
    <property type="evidence" value="ECO:0007669"/>
    <property type="project" value="UniProtKB-SubCell"/>
</dbReference>
<dbReference type="Pfam" id="PF01490">
    <property type="entry name" value="Aa_trans"/>
    <property type="match status" value="1"/>
</dbReference>
<keyword evidence="10" id="KW-1185">Reference proteome</keyword>
<gene>
    <name evidence="8" type="ORF">C1SCF055_LOCUS35154</name>
</gene>
<dbReference type="PANTHER" id="PTHR22950">
    <property type="entry name" value="AMINO ACID TRANSPORTER"/>
    <property type="match status" value="1"/>
</dbReference>
<keyword evidence="3 6" id="KW-0812">Transmembrane</keyword>
<dbReference type="Gene3D" id="2.60.260.20">
    <property type="entry name" value="Urease metallochaperone UreE, N-terminal domain"/>
    <property type="match status" value="2"/>
</dbReference>
<evidence type="ECO:0000256" key="6">
    <source>
        <dbReference type="SAM" id="Phobius"/>
    </source>
</evidence>
<dbReference type="GO" id="GO:0005840">
    <property type="term" value="C:ribosome"/>
    <property type="evidence" value="ECO:0007669"/>
    <property type="project" value="UniProtKB-KW"/>
</dbReference>
<feature type="transmembrane region" description="Helical" evidence="6">
    <location>
        <begin position="880"/>
        <end position="898"/>
    </location>
</feature>
<reference evidence="8" key="1">
    <citation type="submission" date="2022-10" db="EMBL/GenBank/DDBJ databases">
        <authorList>
            <person name="Chen Y."/>
            <person name="Dougan E. K."/>
            <person name="Chan C."/>
            <person name="Rhodes N."/>
            <person name="Thang M."/>
        </authorList>
    </citation>
    <scope>NUCLEOTIDE SEQUENCE</scope>
</reference>
<evidence type="ECO:0000256" key="5">
    <source>
        <dbReference type="ARBA" id="ARBA00023136"/>
    </source>
</evidence>
<evidence type="ECO:0000256" key="1">
    <source>
        <dbReference type="ARBA" id="ARBA00004141"/>
    </source>
</evidence>
<dbReference type="OrthoDB" id="360689at2759"/>
<accession>A0A9P1GE85</accession>
<dbReference type="Gene3D" id="3.30.70.1730">
    <property type="match status" value="1"/>
</dbReference>
<dbReference type="Pfam" id="PF00466">
    <property type="entry name" value="Ribosomal_L10"/>
    <property type="match status" value="1"/>
</dbReference>
<keyword evidence="9" id="KW-0689">Ribosomal protein</keyword>
<feature type="transmembrane region" description="Helical" evidence="6">
    <location>
        <begin position="995"/>
        <end position="1016"/>
    </location>
</feature>
<dbReference type="GO" id="GO:0051082">
    <property type="term" value="F:unfolded protein binding"/>
    <property type="evidence" value="ECO:0007669"/>
    <property type="project" value="InterPro"/>
</dbReference>
<dbReference type="AlphaFoldDB" id="A0A9P1GE85"/>
<evidence type="ECO:0000313" key="10">
    <source>
        <dbReference type="Proteomes" id="UP001152797"/>
    </source>
</evidence>
<sequence>MLCLVTVKRHARFERSGDDLHLAVEVSLSDALLQEAIRLQHLDGRDITVRPDKVALIVYLALCGLAAALRERAADTPRCSCGQPIFSGLCYEAKDGSQTPCCGNWASECPATSPLMTRGLDVECNFQPFQRGLFDPYQLESKCQKVECRSVYTALERIKQHYQDFRQKRFNFGLVSGYSNKGNMKWFKKCACGEFNAASQQCKVKGKSKEKPCCTSLSDCEASDAWPVFYQENVAAQNFRNAEGQAVQGLYQECIGNCHLRYRELCMEDLKEIVPVEGKSITRQQAFVLKTQTAGQRPDAYDPKYMEHAASLDRMQQKEKEERVVRLYAKSQKEPVELTDLSAWDPEFNTQSQQVPKPHSLHILQGEGMPKVGPQERGNLHLHFKVTFPEKLDEKTAKELIAALQKHLDGASKVQVRKTVSLVLGGLLAAAACRRQTRQQLTRSVSMKDIDALTIDDLPSYWRPKVSIGMARRFNEVKGIERQLEKTFFLMAFNRDHMLGREVEEARGLFPPTCKVRVLKNNLVRKAMEGTEWAQLGPLLVGSNMFVFVESDRDLKPAIQAYLKMEKAFDRTATLDAIKEARGDDLTYDMKPLVGGIMSEEWDVLDGPGVLKLKDFPTKTELIGQIAGSIKQVTTKLAVGIRQVPTKLAIGIKATVEKGEEEGKSSALGLRQMWHYGICRIPRAMASVGYIPAALYFFTGALVSGATTWVLSLAVLEVRRIWLEEDLKHPLHSSDHDRKHQMHLALERHASPTTWKDMQQPDDPLSPMTPRIGRSTSFRDLVTRVGPSYGDLVERSTPACPWVSSTLDCVLFLHNTLALTVYFLFVSESYERLGWMWPLNRFGEPYTHVLTIFWTAVWGCWLSTFPTVGALARLANASPFVLWLMMGSIWFEWLFNWHEQDEQQEPEAYVEDWLERSPSVLCIAVFASFWHTNCVAIAREFQNPTKLRLFVLSFTSAFLLGLLYYFLAFGGYFTFGAKLLTAPNIVTLYGQDDPFFTAVRLGLAFSLTIAIPLNVFPIRESVENMQLFRKLPTAVHRRLLGPATDPKMRATREHEIVGVTLVLIPMILSLAFRNVVQLITILGGSLVSLMMIVFPCIVLRMICSSSLVWWTTLMFGISFATFLALASWGFVGEKV</sequence>
<dbReference type="GO" id="GO:0015179">
    <property type="term" value="F:L-amino acid transmembrane transporter activity"/>
    <property type="evidence" value="ECO:0007669"/>
    <property type="project" value="TreeGrafter"/>
</dbReference>
<evidence type="ECO:0000256" key="4">
    <source>
        <dbReference type="ARBA" id="ARBA00022989"/>
    </source>
</evidence>
<feature type="transmembrane region" description="Helical" evidence="6">
    <location>
        <begin position="1107"/>
        <end position="1131"/>
    </location>
</feature>